<dbReference type="RefSeq" id="WP_139843967.1">
    <property type="nucleotide sequence ID" value="NZ_NGMS01000001.1"/>
</dbReference>
<reference evidence="1 2" key="1">
    <citation type="submission" date="2017-05" db="EMBL/GenBank/DDBJ databases">
        <title>The Genome Sequence of Enterococcus mundtii 6B1_DIV0119.</title>
        <authorList>
            <consortium name="The Broad Institute Genomics Platform"/>
            <consortium name="The Broad Institute Genomic Center for Infectious Diseases"/>
            <person name="Earl A."/>
            <person name="Manson A."/>
            <person name="Schwartman J."/>
            <person name="Gilmore M."/>
            <person name="Abouelleil A."/>
            <person name="Cao P."/>
            <person name="Chapman S."/>
            <person name="Cusick C."/>
            <person name="Shea T."/>
            <person name="Young S."/>
            <person name="Neafsey D."/>
            <person name="Nusbaum C."/>
            <person name="Birren B."/>
        </authorList>
    </citation>
    <scope>NUCLEOTIDE SEQUENCE [LARGE SCALE GENOMIC DNA]</scope>
    <source>
        <strain evidence="1 2">6B1_DIV0119</strain>
    </source>
</reference>
<gene>
    <name evidence="1" type="ORF">A5802_001971</name>
</gene>
<accession>A0A242L3Q9</accession>
<evidence type="ECO:0000313" key="1">
    <source>
        <dbReference type="EMBL" id="OTP28232.1"/>
    </source>
</evidence>
<dbReference type="Proteomes" id="UP000195024">
    <property type="component" value="Unassembled WGS sequence"/>
</dbReference>
<proteinExistence type="predicted"/>
<organism evidence="1 2">
    <name type="scientific">Enterococcus mundtii</name>
    <dbReference type="NCBI Taxonomy" id="53346"/>
    <lineage>
        <taxon>Bacteria</taxon>
        <taxon>Bacillati</taxon>
        <taxon>Bacillota</taxon>
        <taxon>Bacilli</taxon>
        <taxon>Lactobacillales</taxon>
        <taxon>Enterococcaceae</taxon>
        <taxon>Enterococcus</taxon>
    </lineage>
</organism>
<sequence>MKHNKWLFSNKKIEKGNVKFSDHFEVANSVATLFNETYVIKQYEGDVDQKLIKVGDSKIEKNITKIAGSPDLWQKIGNS</sequence>
<evidence type="ECO:0000313" key="2">
    <source>
        <dbReference type="Proteomes" id="UP000195024"/>
    </source>
</evidence>
<name>A0A242L3Q9_ENTMU</name>
<comment type="caution">
    <text evidence="1">The sequence shown here is derived from an EMBL/GenBank/DDBJ whole genome shotgun (WGS) entry which is preliminary data.</text>
</comment>
<protein>
    <submittedName>
        <fullName evidence="1">Uncharacterized protein</fullName>
    </submittedName>
</protein>
<dbReference type="EMBL" id="NGMS01000001">
    <property type="protein sequence ID" value="OTP28232.1"/>
    <property type="molecule type" value="Genomic_DNA"/>
</dbReference>
<dbReference type="AlphaFoldDB" id="A0A242L3Q9"/>